<dbReference type="EMBL" id="BSPD01000001">
    <property type="protein sequence ID" value="GLS24330.1"/>
    <property type="molecule type" value="Genomic_DNA"/>
</dbReference>
<organism evidence="1 2">
    <name type="scientific">Marinibactrum halimedae</name>
    <dbReference type="NCBI Taxonomy" id="1444977"/>
    <lineage>
        <taxon>Bacteria</taxon>
        <taxon>Pseudomonadati</taxon>
        <taxon>Pseudomonadota</taxon>
        <taxon>Gammaproteobacteria</taxon>
        <taxon>Cellvibrionales</taxon>
        <taxon>Cellvibrionaceae</taxon>
        <taxon>Marinibactrum</taxon>
    </lineage>
</organism>
<comment type="caution">
    <text evidence="1">The sequence shown here is derived from an EMBL/GenBank/DDBJ whole genome shotgun (WGS) entry which is preliminary data.</text>
</comment>
<dbReference type="Gene3D" id="3.90.550.10">
    <property type="entry name" value="Spore Coat Polysaccharide Biosynthesis Protein SpsA, Chain A"/>
    <property type="match status" value="1"/>
</dbReference>
<dbReference type="Proteomes" id="UP001156870">
    <property type="component" value="Unassembled WGS sequence"/>
</dbReference>
<proteinExistence type="predicted"/>
<evidence type="ECO:0000313" key="2">
    <source>
        <dbReference type="Proteomes" id="UP001156870"/>
    </source>
</evidence>
<protein>
    <submittedName>
        <fullName evidence="1">Uncharacterized protein</fullName>
    </submittedName>
</protein>
<accession>A0AA37T082</accession>
<evidence type="ECO:0000313" key="1">
    <source>
        <dbReference type="EMBL" id="GLS24330.1"/>
    </source>
</evidence>
<reference evidence="1 2" key="1">
    <citation type="journal article" date="2014" name="Int. J. Syst. Evol. Microbiol.">
        <title>Complete genome sequence of Corynebacterium casei LMG S-19264T (=DSM 44701T), isolated from a smear-ripened cheese.</title>
        <authorList>
            <consortium name="US DOE Joint Genome Institute (JGI-PGF)"/>
            <person name="Walter F."/>
            <person name="Albersmeier A."/>
            <person name="Kalinowski J."/>
            <person name="Ruckert C."/>
        </authorList>
    </citation>
    <scope>NUCLEOTIDE SEQUENCE [LARGE SCALE GENOMIC DNA]</scope>
    <source>
        <strain evidence="1 2">NBRC 110095</strain>
    </source>
</reference>
<dbReference type="Pfam" id="PF13704">
    <property type="entry name" value="Glyco_tranf_2_4"/>
    <property type="match status" value="1"/>
</dbReference>
<dbReference type="RefSeq" id="WP_232595269.1">
    <property type="nucleotide sequence ID" value="NZ_BSPD01000001.1"/>
</dbReference>
<keyword evidence="2" id="KW-1185">Reference proteome</keyword>
<sequence length="283" mass="34041">MKLNAICMVKNEQDVIIETLENALLFCDTIYVFDNGSTDGSYEKIQALSKENPKVVIAAHSDEIFKNQLRNRVYNLYNHQYTHDDWWYILDADEMLNESPKPMLKIASQKGKDHMRVWQAQFYFTDKDFENYILEDRSKTITERRRFYKINWREVRFFKNNPDQKWSEGVSGRIPPHCNNLYRPSPICRHYAERTPEQIKQRRNIRIGNPYSFFHVKNKSDNDWLKKSNTLNYFSREKTLTFSFNEVAGYYWSEIRFWCFHKVNGIKKRVLQLIQHTPFSPSC</sequence>
<dbReference type="AlphaFoldDB" id="A0AA37T082"/>
<name>A0AA37T082_9GAMM</name>
<dbReference type="InterPro" id="IPR029044">
    <property type="entry name" value="Nucleotide-diphossugar_trans"/>
</dbReference>
<dbReference type="SUPFAM" id="SSF53448">
    <property type="entry name" value="Nucleotide-diphospho-sugar transferases"/>
    <property type="match status" value="1"/>
</dbReference>
<gene>
    <name evidence="1" type="ORF">GCM10007877_00410</name>
</gene>